<dbReference type="Proteomes" id="UP000799750">
    <property type="component" value="Unassembled WGS sequence"/>
</dbReference>
<protein>
    <submittedName>
        <fullName evidence="2">Uncharacterized protein</fullName>
    </submittedName>
</protein>
<name>A0A6A6QQ22_9PEZI</name>
<feature type="non-terminal residue" evidence="2">
    <location>
        <position position="1"/>
    </location>
</feature>
<feature type="coiled-coil region" evidence="1">
    <location>
        <begin position="373"/>
        <end position="403"/>
    </location>
</feature>
<sequence length="408" mass="45917">GGEETVRLNSPPDQQLGYKWQVIIPSLTPCTKTPPSPPLNSYYHHHSTSSTLSTLCSTVSLNPRAIPDPAMEPSALLALPAEVRQQILCEALNDSTPSLVFEKQITTVTPLNDICKLLRADVDELSKSWTPEPGTTKVIVKSDEGLHKLADFHRRCTERAAAEGRRWTGFKEIQIPCIRNVIGRGGLKSIPPVSREAINPLKDWDIAALPPTVKKITFDLTMPRRLLKALEKWIPVPKEPCDPPPKELERFWAILISRIGDNITCMDANLIAAGRRKRLIHQSQRDRNTGVAFASIGSFPKSQTNAVLLSTYEVLSTGGYFEYEAYSQPTRSFFTEYFKSLRGARMSYHFDMENKREALSNERAALANDRAAMARVERLVEQKNKIVRQVEKLQEKVKKIEKKMSGQK</sequence>
<dbReference type="EMBL" id="MU004190">
    <property type="protein sequence ID" value="KAF2494491.1"/>
    <property type="molecule type" value="Genomic_DNA"/>
</dbReference>
<keyword evidence="1" id="KW-0175">Coiled coil</keyword>
<gene>
    <name evidence="2" type="ORF">BU16DRAFT_41010</name>
</gene>
<proteinExistence type="predicted"/>
<organism evidence="2 3">
    <name type="scientific">Lophium mytilinum</name>
    <dbReference type="NCBI Taxonomy" id="390894"/>
    <lineage>
        <taxon>Eukaryota</taxon>
        <taxon>Fungi</taxon>
        <taxon>Dikarya</taxon>
        <taxon>Ascomycota</taxon>
        <taxon>Pezizomycotina</taxon>
        <taxon>Dothideomycetes</taxon>
        <taxon>Pleosporomycetidae</taxon>
        <taxon>Mytilinidiales</taxon>
        <taxon>Mytilinidiaceae</taxon>
        <taxon>Lophium</taxon>
    </lineage>
</organism>
<evidence type="ECO:0000256" key="1">
    <source>
        <dbReference type="SAM" id="Coils"/>
    </source>
</evidence>
<accession>A0A6A6QQ22</accession>
<dbReference type="AlphaFoldDB" id="A0A6A6QQ22"/>
<reference evidence="2" key="1">
    <citation type="journal article" date="2020" name="Stud. Mycol.">
        <title>101 Dothideomycetes genomes: a test case for predicting lifestyles and emergence of pathogens.</title>
        <authorList>
            <person name="Haridas S."/>
            <person name="Albert R."/>
            <person name="Binder M."/>
            <person name="Bloem J."/>
            <person name="Labutti K."/>
            <person name="Salamov A."/>
            <person name="Andreopoulos B."/>
            <person name="Baker S."/>
            <person name="Barry K."/>
            <person name="Bills G."/>
            <person name="Bluhm B."/>
            <person name="Cannon C."/>
            <person name="Castanera R."/>
            <person name="Culley D."/>
            <person name="Daum C."/>
            <person name="Ezra D."/>
            <person name="Gonzalez J."/>
            <person name="Henrissat B."/>
            <person name="Kuo A."/>
            <person name="Liang C."/>
            <person name="Lipzen A."/>
            <person name="Lutzoni F."/>
            <person name="Magnuson J."/>
            <person name="Mondo S."/>
            <person name="Nolan M."/>
            <person name="Ohm R."/>
            <person name="Pangilinan J."/>
            <person name="Park H.-J."/>
            <person name="Ramirez L."/>
            <person name="Alfaro M."/>
            <person name="Sun H."/>
            <person name="Tritt A."/>
            <person name="Yoshinaga Y."/>
            <person name="Zwiers L.-H."/>
            <person name="Turgeon B."/>
            <person name="Goodwin S."/>
            <person name="Spatafora J."/>
            <person name="Crous P."/>
            <person name="Grigoriev I."/>
        </authorList>
    </citation>
    <scope>NUCLEOTIDE SEQUENCE</scope>
    <source>
        <strain evidence="2">CBS 269.34</strain>
    </source>
</reference>
<evidence type="ECO:0000313" key="2">
    <source>
        <dbReference type="EMBL" id="KAF2494491.1"/>
    </source>
</evidence>
<keyword evidence="3" id="KW-1185">Reference proteome</keyword>
<evidence type="ECO:0000313" key="3">
    <source>
        <dbReference type="Proteomes" id="UP000799750"/>
    </source>
</evidence>